<name>A0A3Q2SVV1_FUNHE</name>
<dbReference type="InterPro" id="IPR018797">
    <property type="entry name" value="FAM98"/>
</dbReference>
<protein>
    <submittedName>
        <fullName evidence="3">Protein FAM98B</fullName>
    </submittedName>
</protein>
<evidence type="ECO:0000256" key="1">
    <source>
        <dbReference type="ARBA" id="ARBA00007218"/>
    </source>
</evidence>
<dbReference type="Ensembl" id="ENSFHET00000008811.1">
    <property type="protein sequence ID" value="ENSFHEP00000004458.1"/>
    <property type="gene ID" value="ENSFHEG00000005365.1"/>
</dbReference>
<dbReference type="GO" id="GO:0072669">
    <property type="term" value="C:tRNA-splicing ligase complex"/>
    <property type="evidence" value="ECO:0007669"/>
    <property type="project" value="TreeGrafter"/>
</dbReference>
<dbReference type="Proteomes" id="UP000265000">
    <property type="component" value="Unplaced"/>
</dbReference>
<organism evidence="3 4">
    <name type="scientific">Fundulus heteroclitus</name>
    <name type="common">Killifish</name>
    <name type="synonym">Mummichog</name>
    <dbReference type="NCBI Taxonomy" id="8078"/>
    <lineage>
        <taxon>Eukaryota</taxon>
        <taxon>Metazoa</taxon>
        <taxon>Chordata</taxon>
        <taxon>Craniata</taxon>
        <taxon>Vertebrata</taxon>
        <taxon>Euteleostomi</taxon>
        <taxon>Actinopterygii</taxon>
        <taxon>Neopterygii</taxon>
        <taxon>Teleostei</taxon>
        <taxon>Neoteleostei</taxon>
        <taxon>Acanthomorphata</taxon>
        <taxon>Ovalentaria</taxon>
        <taxon>Atherinomorphae</taxon>
        <taxon>Cyprinodontiformes</taxon>
        <taxon>Fundulidae</taxon>
        <taxon>Fundulus</taxon>
    </lineage>
</organism>
<sequence>MERSVETSSAIVALGYPGGGSCLRRCRCDELPCPLLSWLSAELRAVCPELTDLKGAGDVLLVEELRNLLSNLFSPLAVLTCDVLEPSTLTRITDFLVSELLAARIIKEKELHPEEKSTGGEESAKEQRVEQHNYDKSYQECKDGADADRKEAQMQAEWILLLRALGLDASSQFEDVQNEVKSRLVRLPGGDMANPLLSSSLSAEQWTALQKINDTLSVDYQCRQQMMIKRFQVTIESFSWGEKAKEHSAALASVPSLLSFTGSSQVSPSLLLAAREDQSFIEPIKAGKTTAVYKTLMGGVPDRGGRPGEIEPPMPTWGERRAQGGRGGRGGGRGGRSDQYKHQKKKGKKE</sequence>
<reference evidence="3" key="1">
    <citation type="submission" date="2025-08" db="UniProtKB">
        <authorList>
            <consortium name="Ensembl"/>
        </authorList>
    </citation>
    <scope>IDENTIFICATION</scope>
</reference>
<dbReference type="STRING" id="8078.ENSFHEP00000004458"/>
<feature type="region of interest" description="Disordered" evidence="2">
    <location>
        <begin position="298"/>
        <end position="350"/>
    </location>
</feature>
<dbReference type="PANTHER" id="PTHR31353">
    <property type="entry name" value="FAM98"/>
    <property type="match status" value="1"/>
</dbReference>
<comment type="similarity">
    <text evidence="1">Belongs to the FAM98 family.</text>
</comment>
<dbReference type="GeneID" id="105930067"/>
<dbReference type="OrthoDB" id="512356at2759"/>
<feature type="compositionally biased region" description="Gly residues" evidence="2">
    <location>
        <begin position="324"/>
        <end position="334"/>
    </location>
</feature>
<accession>A0A3Q2SVV1</accession>
<evidence type="ECO:0000256" key="2">
    <source>
        <dbReference type="SAM" id="MobiDB-lite"/>
    </source>
</evidence>
<dbReference type="PANTHER" id="PTHR31353:SF5">
    <property type="entry name" value="IM:7138535"/>
    <property type="match status" value="1"/>
</dbReference>
<feature type="region of interest" description="Disordered" evidence="2">
    <location>
        <begin position="112"/>
        <end position="136"/>
    </location>
</feature>
<keyword evidence="4" id="KW-1185">Reference proteome</keyword>
<evidence type="ECO:0000313" key="4">
    <source>
        <dbReference type="Proteomes" id="UP000265000"/>
    </source>
</evidence>
<reference evidence="3" key="2">
    <citation type="submission" date="2025-09" db="UniProtKB">
        <authorList>
            <consortium name="Ensembl"/>
        </authorList>
    </citation>
    <scope>IDENTIFICATION</scope>
</reference>
<proteinExistence type="inferred from homology"/>
<dbReference type="Pfam" id="PF10239">
    <property type="entry name" value="DUF2465"/>
    <property type="match status" value="1"/>
</dbReference>
<dbReference type="AlphaFoldDB" id="A0A3Q2SVV1"/>
<dbReference type="GeneTree" id="ENSGT00440000037341"/>
<dbReference type="PROSITE" id="PS51257">
    <property type="entry name" value="PROKAR_LIPOPROTEIN"/>
    <property type="match status" value="1"/>
</dbReference>
<evidence type="ECO:0000313" key="3">
    <source>
        <dbReference type="Ensembl" id="ENSFHEP00000004458.1"/>
    </source>
</evidence>